<proteinExistence type="predicted"/>
<protein>
    <submittedName>
        <fullName evidence="1">Uncharacterized protein</fullName>
    </submittedName>
</protein>
<dbReference type="Proteomes" id="UP001177080">
    <property type="component" value="Unassembled WGS sequence"/>
</dbReference>
<evidence type="ECO:0000313" key="1">
    <source>
        <dbReference type="EMBL" id="MDO6123206.1"/>
    </source>
</evidence>
<reference evidence="1" key="1">
    <citation type="submission" date="2022-04" db="EMBL/GenBank/DDBJ databases">
        <title>Shinella lacus sp. nov., a novel member of the genus Shinella from water.</title>
        <authorList>
            <person name="Deng Y."/>
        </authorList>
    </citation>
    <scope>NUCLEOTIDE SEQUENCE</scope>
    <source>
        <strain evidence="1">JCM 31239</strain>
    </source>
</reference>
<accession>A0ABT8XHJ0</accession>
<organism evidence="1 2">
    <name type="scientific">Shinella curvata</name>
    <dbReference type="NCBI Taxonomy" id="1817964"/>
    <lineage>
        <taxon>Bacteria</taxon>
        <taxon>Pseudomonadati</taxon>
        <taxon>Pseudomonadota</taxon>
        <taxon>Alphaproteobacteria</taxon>
        <taxon>Hyphomicrobiales</taxon>
        <taxon>Rhizobiaceae</taxon>
        <taxon>Shinella</taxon>
    </lineage>
</organism>
<dbReference type="EMBL" id="WHSC02000007">
    <property type="protein sequence ID" value="MDO6123206.1"/>
    <property type="molecule type" value="Genomic_DNA"/>
</dbReference>
<keyword evidence="2" id="KW-1185">Reference proteome</keyword>
<gene>
    <name evidence="1" type="ORF">GB928_018620</name>
</gene>
<sequence length="101" mass="10971">MTPVEEFRKFVAIHRESGKRQADQFFAENGEALATADAIEVENLTTTAVGQIILGLDMFFEEKGLAKNRAINDCLKRATVAGFLLRLAALYTADGGEVGHA</sequence>
<comment type="caution">
    <text evidence="1">The sequence shown here is derived from an EMBL/GenBank/DDBJ whole genome shotgun (WGS) entry which is preliminary data.</text>
</comment>
<name>A0ABT8XHJ0_9HYPH</name>
<evidence type="ECO:0000313" key="2">
    <source>
        <dbReference type="Proteomes" id="UP001177080"/>
    </source>
</evidence>
<dbReference type="RefSeq" id="WP_244760828.1">
    <property type="nucleotide sequence ID" value="NZ_JALJCJ010000002.1"/>
</dbReference>